<dbReference type="EMBL" id="CP024955">
    <property type="protein sequence ID" value="ATY84659.1"/>
    <property type="molecule type" value="Genomic_DNA"/>
</dbReference>
<dbReference type="InterPro" id="IPR001501">
    <property type="entry name" value="Ni-dep_hyd_lsu"/>
</dbReference>
<comment type="similarity">
    <text evidence="3">Belongs to the [NiFe]/[NiFeSe] hydrogenase large subunit family.</text>
</comment>
<evidence type="ECO:0000256" key="4">
    <source>
        <dbReference type="ARBA" id="ARBA00022596"/>
    </source>
</evidence>
<dbReference type="PANTHER" id="PTHR42958:SF4">
    <property type="entry name" value="HYDROGENASE EXPRESSION_FORMATION PROTEIN HUPK"/>
    <property type="match status" value="1"/>
</dbReference>
<dbReference type="Proteomes" id="UP000231932">
    <property type="component" value="Chromosome"/>
</dbReference>
<feature type="binding site" evidence="7">
    <location>
        <position position="79"/>
    </location>
    <ligand>
        <name>Fe cation</name>
        <dbReference type="ChEBI" id="CHEBI:24875"/>
    </ligand>
</feature>
<dbReference type="KEGG" id="kyr:CVV65_06670"/>
<feature type="binding site" evidence="7">
    <location>
        <position position="518"/>
    </location>
    <ligand>
        <name>Mg(2+)</name>
        <dbReference type="ChEBI" id="CHEBI:18420"/>
    </ligand>
</feature>
<proteinExistence type="inferred from homology"/>
<accession>A0A2K8N5M9</accession>
<dbReference type="RefSeq" id="WP_100667473.1">
    <property type="nucleotide sequence ID" value="NZ_CP024955.1"/>
</dbReference>
<dbReference type="PANTHER" id="PTHR42958">
    <property type="entry name" value="HYDROGENASE-2 LARGE CHAIN"/>
    <property type="match status" value="1"/>
</dbReference>
<evidence type="ECO:0000313" key="10">
    <source>
        <dbReference type="Proteomes" id="UP000231932"/>
    </source>
</evidence>
<dbReference type="GO" id="GO:0016151">
    <property type="term" value="F:nickel cation binding"/>
    <property type="evidence" value="ECO:0007669"/>
    <property type="project" value="InterPro"/>
</dbReference>
<dbReference type="SUPFAM" id="SSF56762">
    <property type="entry name" value="HydB/Nqo4-like"/>
    <property type="match status" value="1"/>
</dbReference>
<feature type="region of interest" description="Disordered" evidence="8">
    <location>
        <begin position="1"/>
        <end position="20"/>
    </location>
</feature>
<dbReference type="GO" id="GO:0030313">
    <property type="term" value="C:cell envelope"/>
    <property type="evidence" value="ECO:0007669"/>
    <property type="project" value="UniProtKB-SubCell"/>
</dbReference>
<comment type="cofactor">
    <cofactor evidence="1 7">
        <name>Ni(2+)</name>
        <dbReference type="ChEBI" id="CHEBI:49786"/>
    </cofactor>
</comment>
<name>A0A2K8N5M9_9BACL</name>
<evidence type="ECO:0000256" key="1">
    <source>
        <dbReference type="ARBA" id="ARBA00001967"/>
    </source>
</evidence>
<dbReference type="OrthoDB" id="9761717at2"/>
<comment type="subcellular location">
    <subcellularLocation>
        <location evidence="2">Cell envelope</location>
    </subcellularLocation>
</comment>
<dbReference type="InterPro" id="IPR018194">
    <property type="entry name" value="Ni-dep_hyd_lsu_Ni_BS"/>
</dbReference>
<protein>
    <submittedName>
        <fullName evidence="9">Cytochrome-c3 hydrogenase</fullName>
    </submittedName>
</protein>
<evidence type="ECO:0000256" key="3">
    <source>
        <dbReference type="ARBA" id="ARBA00009292"/>
    </source>
</evidence>
<dbReference type="PROSITE" id="PS00507">
    <property type="entry name" value="NI_HGENASE_L_1"/>
    <property type="match status" value="1"/>
</dbReference>
<evidence type="ECO:0000313" key="9">
    <source>
        <dbReference type="EMBL" id="ATY84659.1"/>
    </source>
</evidence>
<evidence type="ECO:0000256" key="6">
    <source>
        <dbReference type="ARBA" id="ARBA00023002"/>
    </source>
</evidence>
<comment type="cofactor">
    <cofactor evidence="7">
        <name>Fe cation</name>
        <dbReference type="ChEBI" id="CHEBI:24875"/>
    </cofactor>
</comment>
<keyword evidence="10" id="KW-1185">Reference proteome</keyword>
<evidence type="ECO:0000256" key="7">
    <source>
        <dbReference type="PIRSR" id="PIRSR601501-1"/>
    </source>
</evidence>
<reference evidence="10" key="1">
    <citation type="submission" date="2017-11" db="EMBL/GenBank/DDBJ databases">
        <title>Complete Genome Sequence of Kyrpidia sp. Strain EA-1, a thermophilic, hydrogen-oxidizing Bacterium, isolated from the Azores.</title>
        <authorList>
            <person name="Reiner J.E."/>
            <person name="Lapp C.J."/>
            <person name="Bunk B."/>
            <person name="Gescher J."/>
        </authorList>
    </citation>
    <scope>NUCLEOTIDE SEQUENCE [LARGE SCALE GENOMIC DNA]</scope>
    <source>
        <strain evidence="10">EA-1</strain>
    </source>
</reference>
<dbReference type="AlphaFoldDB" id="A0A2K8N5M9"/>
<feature type="binding site" evidence="7">
    <location>
        <position position="57"/>
    </location>
    <ligand>
        <name>Mg(2+)</name>
        <dbReference type="ChEBI" id="CHEBI:18420"/>
    </ligand>
</feature>
<feature type="binding site" evidence="7">
    <location>
        <position position="512"/>
    </location>
    <ligand>
        <name>Ni(2+)</name>
        <dbReference type="ChEBI" id="CHEBI:49786"/>
    </ligand>
</feature>
<keyword evidence="6" id="KW-0560">Oxidoreductase</keyword>
<dbReference type="GO" id="GO:0008901">
    <property type="term" value="F:ferredoxin hydrogenase activity"/>
    <property type="evidence" value="ECO:0007669"/>
    <property type="project" value="InterPro"/>
</dbReference>
<feature type="binding site" evidence="7">
    <location>
        <position position="515"/>
    </location>
    <ligand>
        <name>Fe cation</name>
        <dbReference type="ChEBI" id="CHEBI:24875"/>
    </ligand>
</feature>
<keyword evidence="7" id="KW-0408">Iron</keyword>
<evidence type="ECO:0000256" key="8">
    <source>
        <dbReference type="SAM" id="MobiDB-lite"/>
    </source>
</evidence>
<keyword evidence="4 7" id="KW-0533">Nickel</keyword>
<keyword evidence="7" id="KW-0460">Magnesium</keyword>
<feature type="binding site" evidence="7">
    <location>
        <position position="76"/>
    </location>
    <ligand>
        <name>Ni(2+)</name>
        <dbReference type="ChEBI" id="CHEBI:49786"/>
    </ligand>
</feature>
<organism evidence="9 10">
    <name type="scientific">Kyrpidia spormannii</name>
    <dbReference type="NCBI Taxonomy" id="2055160"/>
    <lineage>
        <taxon>Bacteria</taxon>
        <taxon>Bacillati</taxon>
        <taxon>Bacillota</taxon>
        <taxon>Bacilli</taxon>
        <taxon>Bacillales</taxon>
        <taxon>Alicyclobacillaceae</taxon>
        <taxon>Kyrpidia</taxon>
    </lineage>
</organism>
<dbReference type="Pfam" id="PF00374">
    <property type="entry name" value="NiFeSe_Hases"/>
    <property type="match status" value="2"/>
</dbReference>
<keyword evidence="5 7" id="KW-0479">Metal-binding</keyword>
<dbReference type="Gene3D" id="1.10.645.10">
    <property type="entry name" value="Cytochrome-c3 Hydrogenase, chain B"/>
    <property type="match status" value="1"/>
</dbReference>
<evidence type="ECO:0000256" key="2">
    <source>
        <dbReference type="ARBA" id="ARBA00004196"/>
    </source>
</evidence>
<feature type="binding site" evidence="7">
    <location>
        <position position="79"/>
    </location>
    <ligand>
        <name>Ni(2+)</name>
        <dbReference type="ChEBI" id="CHEBI:49786"/>
    </ligand>
</feature>
<dbReference type="InterPro" id="IPR029014">
    <property type="entry name" value="NiFe-Hase_large"/>
</dbReference>
<evidence type="ECO:0000256" key="5">
    <source>
        <dbReference type="ARBA" id="ARBA00022723"/>
    </source>
</evidence>
<gene>
    <name evidence="9" type="ORF">CVV65_06670</name>
</gene>
<sequence>MSVAEGAQMSAAKTKGQQRIRISPAGRVEGDLDFEVDIKDGRVTRAEARAVMFRGFEKILKGKDSWLGITMTPRICGICGIGHITSAVKLVDMASGNGIGGVDLPIQARIVRNIVGSTESHMSGIRHHWLLFGPDMVNEAYSGWSEYEKLKERMQPFTGTSYRAAVAWSKKAVEITAIFAGQQPHPASFVPGGVTSSPTLGDITKSLGILQDVREHFIEKHILHGKLEDYLAIRTWEDLQEWLGRGDHEDSDLGLFIRQALHFGWHTWGRGTGYFLGYPSYETEPGQFWYPGGLYSSAFMYNGTYEPVGDPLEFQQQIMEHHAHSFYQGEGPFHPSQGQTEPIADLQNPGDKYSFAKAPRFRGLAVEVGPFARLLTQGDPLIRDMEKKLGPSVFLRQFARIHEIMTGHVVIRDWIKSVHPKGPFYRETPRLVKDGMFFGWHEVHRGALAHWAEFKDNRIVNYQIIAPTTWNIGPRDALDQPGAVEQTVMDIPVEDPTNPVGLQHALRSYDLCLVCTVHAVQGGREVQRFTLGL</sequence>
<dbReference type="InterPro" id="IPR050867">
    <property type="entry name" value="NiFe/NiFeSe_hydrgnase_LSU"/>
</dbReference>
<feature type="binding site" evidence="7">
    <location>
        <position position="464"/>
    </location>
    <ligand>
        <name>Mg(2+)</name>
        <dbReference type="ChEBI" id="CHEBI:18420"/>
    </ligand>
</feature>